<dbReference type="PANTHER" id="PTHR30273:SF2">
    <property type="entry name" value="PROTEIN FECR"/>
    <property type="match status" value="1"/>
</dbReference>
<evidence type="ECO:0000313" key="4">
    <source>
        <dbReference type="EMBL" id="SFC75493.1"/>
    </source>
</evidence>
<dbReference type="OrthoDB" id="676789at2"/>
<reference evidence="4 5" key="1">
    <citation type="submission" date="2016-10" db="EMBL/GenBank/DDBJ databases">
        <authorList>
            <person name="de Groot N.N."/>
        </authorList>
    </citation>
    <scope>NUCLEOTIDE SEQUENCE [LARGE SCALE GENOMIC DNA]</scope>
    <source>
        <strain evidence="4 5">DSM 22900</strain>
    </source>
</reference>
<dbReference type="RefSeq" id="WP_090974958.1">
    <property type="nucleotide sequence ID" value="NZ_FOLL01000023.1"/>
</dbReference>
<feature type="domain" description="Protein FecR C-terminal" evidence="3">
    <location>
        <begin position="267"/>
        <end position="330"/>
    </location>
</feature>
<keyword evidence="1" id="KW-1133">Transmembrane helix</keyword>
<protein>
    <submittedName>
        <fullName evidence="4">Ferric-dicitrate binding protein FerR, regulates iron transport through sigma-19</fullName>
    </submittedName>
</protein>
<dbReference type="InterPro" id="IPR012373">
    <property type="entry name" value="Ferrdict_sens_TM"/>
</dbReference>
<gene>
    <name evidence="4" type="ORF">SAMN05421747_12335</name>
</gene>
<feature type="domain" description="FecR protein" evidence="2">
    <location>
        <begin position="116"/>
        <end position="211"/>
    </location>
</feature>
<keyword evidence="1" id="KW-0472">Membrane</keyword>
<dbReference type="PANTHER" id="PTHR30273">
    <property type="entry name" value="PERIPLASMIC SIGNAL SENSOR AND SIGMA FACTOR ACTIVATOR FECR-RELATED"/>
    <property type="match status" value="1"/>
</dbReference>
<feature type="transmembrane region" description="Helical" evidence="1">
    <location>
        <begin position="81"/>
        <end position="100"/>
    </location>
</feature>
<dbReference type="PIRSF" id="PIRSF018266">
    <property type="entry name" value="FecR"/>
    <property type="match status" value="1"/>
</dbReference>
<dbReference type="Proteomes" id="UP000199577">
    <property type="component" value="Unassembled WGS sequence"/>
</dbReference>
<accession>A0A1I1LYU2</accession>
<dbReference type="STRING" id="623281.SAMN05421747_12335"/>
<dbReference type="InterPro" id="IPR032508">
    <property type="entry name" value="FecR_C"/>
</dbReference>
<dbReference type="InterPro" id="IPR006860">
    <property type="entry name" value="FecR"/>
</dbReference>
<dbReference type="GO" id="GO:0016989">
    <property type="term" value="F:sigma factor antagonist activity"/>
    <property type="evidence" value="ECO:0007669"/>
    <property type="project" value="TreeGrafter"/>
</dbReference>
<dbReference type="Gene3D" id="3.55.50.30">
    <property type="match status" value="1"/>
</dbReference>
<keyword evidence="1" id="KW-0812">Transmembrane</keyword>
<proteinExistence type="predicted"/>
<dbReference type="EMBL" id="FOLL01000023">
    <property type="protein sequence ID" value="SFC75493.1"/>
    <property type="molecule type" value="Genomic_DNA"/>
</dbReference>
<dbReference type="AlphaFoldDB" id="A0A1I1LYU2"/>
<organism evidence="4 5">
    <name type="scientific">Parapedobacter composti</name>
    <dbReference type="NCBI Taxonomy" id="623281"/>
    <lineage>
        <taxon>Bacteria</taxon>
        <taxon>Pseudomonadati</taxon>
        <taxon>Bacteroidota</taxon>
        <taxon>Sphingobacteriia</taxon>
        <taxon>Sphingobacteriales</taxon>
        <taxon>Sphingobacteriaceae</taxon>
        <taxon>Parapedobacter</taxon>
    </lineage>
</organism>
<evidence type="ECO:0000313" key="5">
    <source>
        <dbReference type="Proteomes" id="UP000199577"/>
    </source>
</evidence>
<dbReference type="Pfam" id="PF16344">
    <property type="entry name" value="FecR_C"/>
    <property type="match status" value="1"/>
</dbReference>
<sequence length="339" mass="38078">MNEQLFERLLESYLADRLTEAEKGQFFRMVNDPAYRQLLEAGLNARWQTTKPPSQAALSGSPRRITNVMEQIDAKRARRPIYSYWLAAASVAAVFLVLLLKPSADRTPVAGIETHTITTLNGQKKKIRLPDSSLIILNSGSTLSYRDDYNTARRTVWLSGEAFFSVSHSKEKPFEVHVGDVTTMVLGTEFVVSAYGNTRKVQVAVTSGRVQVGRQSDSDATQSVGSQVSAGELLTYDLATFTSNLSRPEDMEHWAGWKDEILVLHANETLGQAAERLERWYGVHVQFNDNRLKNSRFKGKFENLPLNEVLNILKKSTPFHYHIANDTVTIGSSRQRLSN</sequence>
<evidence type="ECO:0000259" key="3">
    <source>
        <dbReference type="Pfam" id="PF16344"/>
    </source>
</evidence>
<dbReference type="Gene3D" id="2.60.120.1440">
    <property type="match status" value="1"/>
</dbReference>
<name>A0A1I1LYU2_9SPHI</name>
<keyword evidence="5" id="KW-1185">Reference proteome</keyword>
<dbReference type="Pfam" id="PF04773">
    <property type="entry name" value="FecR"/>
    <property type="match status" value="1"/>
</dbReference>
<evidence type="ECO:0000259" key="2">
    <source>
        <dbReference type="Pfam" id="PF04773"/>
    </source>
</evidence>
<evidence type="ECO:0000256" key="1">
    <source>
        <dbReference type="SAM" id="Phobius"/>
    </source>
</evidence>